<accession>A0A821AI24</accession>
<dbReference type="Proteomes" id="UP000663872">
    <property type="component" value="Unassembled WGS sequence"/>
</dbReference>
<evidence type="ECO:0000313" key="1">
    <source>
        <dbReference type="EMBL" id="CAF3559078.1"/>
    </source>
</evidence>
<dbReference type="InterPro" id="IPR011042">
    <property type="entry name" value="6-blade_b-propeller_TolB-like"/>
</dbReference>
<reference evidence="2" key="1">
    <citation type="submission" date="2021-02" db="EMBL/GenBank/DDBJ databases">
        <authorList>
            <person name="Nowell W R."/>
        </authorList>
    </citation>
    <scope>NUCLEOTIDE SEQUENCE</scope>
</reference>
<evidence type="ECO:0000313" key="3">
    <source>
        <dbReference type="Proteomes" id="UP000663848"/>
    </source>
</evidence>
<comment type="caution">
    <text evidence="2">The sequence shown here is derived from an EMBL/GenBank/DDBJ whole genome shotgun (WGS) entry which is preliminary data.</text>
</comment>
<protein>
    <submittedName>
        <fullName evidence="2">Uncharacterized protein</fullName>
    </submittedName>
</protein>
<dbReference type="SUPFAM" id="SSF63829">
    <property type="entry name" value="Calcium-dependent phosphotriesterase"/>
    <property type="match status" value="1"/>
</dbReference>
<dbReference type="EMBL" id="CAJOBR010001102">
    <property type="protein sequence ID" value="CAF4578147.1"/>
    <property type="molecule type" value="Genomic_DNA"/>
</dbReference>
<dbReference type="Proteomes" id="UP000663848">
    <property type="component" value="Unassembled WGS sequence"/>
</dbReference>
<dbReference type="AlphaFoldDB" id="A0A821AI24"/>
<evidence type="ECO:0000313" key="2">
    <source>
        <dbReference type="EMBL" id="CAF4578147.1"/>
    </source>
</evidence>
<sequence>MRLHYMKLKATASHGWAYYPGSDIGPRMKDFILNIPGDARWAQNGITVAGGHGYGSVNYQLYYPLGLWVDDDQTVVLIGQLNHRIVQWYKGDNYGHAVAGGKDSGNELNQLKDQTDILIDQETDSLIVCDQGNRRILQWSLRRGTEQGEILISNIACYGLAMDNHRYLCL</sequence>
<organism evidence="2 3">
    <name type="scientific">Rotaria socialis</name>
    <dbReference type="NCBI Taxonomy" id="392032"/>
    <lineage>
        <taxon>Eukaryota</taxon>
        <taxon>Metazoa</taxon>
        <taxon>Spiralia</taxon>
        <taxon>Gnathifera</taxon>
        <taxon>Rotifera</taxon>
        <taxon>Eurotatoria</taxon>
        <taxon>Bdelloidea</taxon>
        <taxon>Philodinida</taxon>
        <taxon>Philodinidae</taxon>
        <taxon>Rotaria</taxon>
    </lineage>
</organism>
<gene>
    <name evidence="1" type="ORF">GRG538_LOCUS20639</name>
    <name evidence="2" type="ORF">QYT958_LOCUS10091</name>
</gene>
<dbReference type="EMBL" id="CAJNYT010003389">
    <property type="protein sequence ID" value="CAF3559078.1"/>
    <property type="molecule type" value="Genomic_DNA"/>
</dbReference>
<proteinExistence type="predicted"/>
<dbReference type="Gene3D" id="2.120.10.30">
    <property type="entry name" value="TolB, C-terminal domain"/>
    <property type="match status" value="1"/>
</dbReference>
<name>A0A821AI24_9BILA</name>